<keyword evidence="2" id="KW-0808">Transferase</keyword>
<proteinExistence type="inferred from homology"/>
<comment type="similarity">
    <text evidence="1 2">Belongs to the fructosamine kinase family.</text>
</comment>
<keyword evidence="4" id="KW-1185">Reference proteome</keyword>
<dbReference type="InterPro" id="IPR016477">
    <property type="entry name" value="Fructo-/Ketosamine-3-kinase"/>
</dbReference>
<dbReference type="Gene3D" id="3.90.1200.10">
    <property type="match status" value="1"/>
</dbReference>
<dbReference type="Pfam" id="PF03881">
    <property type="entry name" value="Fructosamin_kin"/>
    <property type="match status" value="1"/>
</dbReference>
<name>A0A4R3NXF9_9HYPH</name>
<dbReference type="PIRSF" id="PIRSF006221">
    <property type="entry name" value="Ketosamine-3-kinase"/>
    <property type="match status" value="1"/>
</dbReference>
<keyword evidence="2 3" id="KW-0418">Kinase</keyword>
<dbReference type="RefSeq" id="WP_132308671.1">
    <property type="nucleotide sequence ID" value="NZ_SMAR01000003.1"/>
</dbReference>
<dbReference type="InterPro" id="IPR011009">
    <property type="entry name" value="Kinase-like_dom_sf"/>
</dbReference>
<evidence type="ECO:0000256" key="2">
    <source>
        <dbReference type="PIRNR" id="PIRNR006221"/>
    </source>
</evidence>
<dbReference type="PANTHER" id="PTHR12149">
    <property type="entry name" value="FRUCTOSAMINE 3 KINASE-RELATED PROTEIN"/>
    <property type="match status" value="1"/>
</dbReference>
<dbReference type="PANTHER" id="PTHR12149:SF8">
    <property type="entry name" value="PROTEIN-RIBULOSAMINE 3-KINASE"/>
    <property type="match status" value="1"/>
</dbReference>
<gene>
    <name evidence="3" type="ORF">EDC90_1003187</name>
</gene>
<evidence type="ECO:0000313" key="4">
    <source>
        <dbReference type="Proteomes" id="UP000295097"/>
    </source>
</evidence>
<sequence>MDNLSEKIAVLLGAEAVKLTYFASGDLSSLYRVDAGDGRDLIAKGGPAPLAEADMLQRIKAAGAPAPPVIAVSEEVMIIGFVEGHSGFSGADADLGTVLRALHSAHGHSYGFDRDYAFGKVTIPNTPASSWIAFWRENRLLNNLPFVETDIAKRLENLAGRLNEIIPDQPPASLIHGDLWSGNVMSENGRITALIDPASYYGDAEVDLAMLNLFGRLSPAFFENYRPIADGFRARQAVYSLWPALVHLRLFGSGYRGMVEGFLDRTGS</sequence>
<dbReference type="EMBL" id="SMAR01000003">
    <property type="protein sequence ID" value="TCT43176.1"/>
    <property type="molecule type" value="Genomic_DNA"/>
</dbReference>
<accession>A0A4R3NXF9</accession>
<dbReference type="Proteomes" id="UP000295097">
    <property type="component" value="Unassembled WGS sequence"/>
</dbReference>
<comment type="caution">
    <text evidence="3">The sequence shown here is derived from an EMBL/GenBank/DDBJ whole genome shotgun (WGS) entry which is preliminary data.</text>
</comment>
<protein>
    <submittedName>
        <fullName evidence="3">Fructosamine-3-kinase</fullName>
    </submittedName>
</protein>
<reference evidence="3 4" key="1">
    <citation type="submission" date="2019-03" db="EMBL/GenBank/DDBJ databases">
        <title>Freshwater and sediment microbial communities from various areas in North America, analyzing microbe dynamics in response to fracking.</title>
        <authorList>
            <person name="Lamendella R."/>
        </authorList>
    </citation>
    <scope>NUCLEOTIDE SEQUENCE [LARGE SCALE GENOMIC DNA]</scope>
    <source>
        <strain evidence="3 4">175.2</strain>
    </source>
</reference>
<evidence type="ECO:0000313" key="3">
    <source>
        <dbReference type="EMBL" id="TCT43176.1"/>
    </source>
</evidence>
<evidence type="ECO:0000256" key="1">
    <source>
        <dbReference type="ARBA" id="ARBA00009460"/>
    </source>
</evidence>
<dbReference type="SUPFAM" id="SSF56112">
    <property type="entry name" value="Protein kinase-like (PK-like)"/>
    <property type="match status" value="1"/>
</dbReference>
<organism evidence="3 4">
    <name type="scientific">Martelella mediterranea</name>
    <dbReference type="NCBI Taxonomy" id="293089"/>
    <lineage>
        <taxon>Bacteria</taxon>
        <taxon>Pseudomonadati</taxon>
        <taxon>Pseudomonadota</taxon>
        <taxon>Alphaproteobacteria</taxon>
        <taxon>Hyphomicrobiales</taxon>
        <taxon>Aurantimonadaceae</taxon>
        <taxon>Martelella</taxon>
    </lineage>
</organism>
<dbReference type="GO" id="GO:0016301">
    <property type="term" value="F:kinase activity"/>
    <property type="evidence" value="ECO:0007669"/>
    <property type="project" value="UniProtKB-UniRule"/>
</dbReference>
<dbReference type="OrthoDB" id="5291879at2"/>
<dbReference type="AlphaFoldDB" id="A0A4R3NXF9"/>
<dbReference type="Gene3D" id="3.30.200.20">
    <property type="entry name" value="Phosphorylase Kinase, domain 1"/>
    <property type="match status" value="1"/>
</dbReference>